<sequence>YLHRRSCVALGGTGCEGNNAKCCRKGNPYTGTMRSCVNTGSFSGPRKKFATKGGEIHQCYLLRVKSINEGIYKRMNYLHRRACVPLGRKGCEGNNGKCCRKGNPYTGTMRKCKNTGSFSSPGRLLISSKRNALKSSRKLKHLHRRSCIPVGQTGCAKNDGNCCRKGNPFTGVKRKCVNKGSFFAP</sequence>
<comment type="caution">
    <text evidence="1">The sequence shown here is derived from an EMBL/GenBank/DDBJ whole genome shotgun (WGS) entry which is preliminary data.</text>
</comment>
<evidence type="ECO:0000313" key="2">
    <source>
        <dbReference type="Proteomes" id="UP001159428"/>
    </source>
</evidence>
<keyword evidence="2" id="KW-1185">Reference proteome</keyword>
<accession>A0AAU9XDU1</accession>
<proteinExistence type="predicted"/>
<feature type="non-terminal residue" evidence="1">
    <location>
        <position position="1"/>
    </location>
</feature>
<dbReference type="Proteomes" id="UP001159428">
    <property type="component" value="Unassembled WGS sequence"/>
</dbReference>
<organism evidence="1 2">
    <name type="scientific">Pocillopora meandrina</name>
    <dbReference type="NCBI Taxonomy" id="46732"/>
    <lineage>
        <taxon>Eukaryota</taxon>
        <taxon>Metazoa</taxon>
        <taxon>Cnidaria</taxon>
        <taxon>Anthozoa</taxon>
        <taxon>Hexacorallia</taxon>
        <taxon>Scleractinia</taxon>
        <taxon>Astrocoeniina</taxon>
        <taxon>Pocilloporidae</taxon>
        <taxon>Pocillopora</taxon>
    </lineage>
</organism>
<reference evidence="1 2" key="1">
    <citation type="submission" date="2022-05" db="EMBL/GenBank/DDBJ databases">
        <authorList>
            <consortium name="Genoscope - CEA"/>
            <person name="William W."/>
        </authorList>
    </citation>
    <scope>NUCLEOTIDE SEQUENCE [LARGE SCALE GENOMIC DNA]</scope>
</reference>
<protein>
    <recommendedName>
        <fullName evidence="3">Hydrophobin</fullName>
    </recommendedName>
</protein>
<gene>
    <name evidence="1" type="ORF">PMEA_00020832</name>
</gene>
<name>A0AAU9XDU1_9CNID</name>
<evidence type="ECO:0008006" key="3">
    <source>
        <dbReference type="Google" id="ProtNLM"/>
    </source>
</evidence>
<dbReference type="AlphaFoldDB" id="A0AAU9XDU1"/>
<evidence type="ECO:0000313" key="1">
    <source>
        <dbReference type="EMBL" id="CAH3143885.1"/>
    </source>
</evidence>
<dbReference type="EMBL" id="CALNXJ010000038">
    <property type="protein sequence ID" value="CAH3143885.1"/>
    <property type="molecule type" value="Genomic_DNA"/>
</dbReference>